<dbReference type="Proteomes" id="UP001144191">
    <property type="component" value="Unassembled WGS sequence"/>
</dbReference>
<evidence type="ECO:0000313" key="2">
    <source>
        <dbReference type="EMBL" id="GLA45159.1"/>
    </source>
</evidence>
<reference evidence="4" key="1">
    <citation type="submission" date="2018-10" db="EMBL/GenBank/DDBJ databases">
        <title>FDA dAtabase for Regulatory Grade micrObial Sequences (FDA-ARGOS): Supporting development and validation of Infectious Disease Dx tests.</title>
        <authorList>
            <person name="Kerrigan L."/>
            <person name="Tallon L."/>
            <person name="Sadzewicz L."/>
            <person name="Sengamalay N."/>
            <person name="Ott S."/>
            <person name="Godinez A."/>
            <person name="Nagaraj S."/>
            <person name="Vavikolanu K."/>
            <person name="Nadendla S."/>
            <person name="George J."/>
            <person name="Sichtig H."/>
        </authorList>
    </citation>
    <scope>NUCLEOTIDE SEQUENCE [LARGE SCALE GENOMIC DNA]</scope>
    <source>
        <strain evidence="4">FDAARGOS_311</strain>
    </source>
</reference>
<accession>A0A254UDJ2</accession>
<reference evidence="3" key="2">
    <citation type="submission" date="2019-02" db="EMBL/GenBank/DDBJ databases">
        <title>FDA dAtabase for Regulatory Grade micrObial Sequences (FDA-ARGOS): Supporting development and validation of Infectious Disease Dx tests.</title>
        <authorList>
            <person name="Kerrigan L."/>
            <person name="Tallon L.J."/>
            <person name="Sadzewicz L."/>
            <person name="Sengamalay N."/>
            <person name="Ott S."/>
            <person name="Godinez A."/>
            <person name="Nagaraj S."/>
            <person name="Vavikolanu K."/>
            <person name="Vyas G."/>
            <person name="Nadendla S."/>
            <person name="Aluvathingal J."/>
            <person name="Sichtig H."/>
        </authorList>
    </citation>
    <scope>NUCLEOTIDE SEQUENCE</scope>
    <source>
        <strain evidence="3">FDAARGOS_311</strain>
    </source>
</reference>
<reference evidence="6" key="5">
    <citation type="submission" date="2025-04" db="UniProtKB">
        <authorList>
            <consortium name="RefSeq"/>
        </authorList>
    </citation>
    <scope>IDENTIFICATION</scope>
</reference>
<dbReference type="EMBL" id="NKJJ02000009">
    <property type="protein sequence ID" value="TPR03233.1"/>
    <property type="molecule type" value="Genomic_DNA"/>
</dbReference>
<dbReference type="AlphaFoldDB" id="A0A254UDJ2"/>
<dbReference type="KEGG" id="ang:An15g05660"/>
<dbReference type="GeneID" id="4988167"/>
<dbReference type="VEuPathDB" id="FungiDB:ASPNIDRAFT2_1143636"/>
<evidence type="ECO:0000313" key="6">
    <source>
        <dbReference type="RefSeq" id="XP_001397095.1"/>
    </source>
</evidence>
<dbReference type="EMBL" id="BRPB01000002">
    <property type="protein sequence ID" value="GLA45159.1"/>
    <property type="molecule type" value="Genomic_DNA"/>
</dbReference>
<feature type="compositionally biased region" description="Basic and acidic residues" evidence="1">
    <location>
        <begin position="35"/>
        <end position="66"/>
    </location>
</feature>
<dbReference type="Proteomes" id="UP000197666">
    <property type="component" value="Unassembled WGS sequence"/>
</dbReference>
<evidence type="ECO:0000313" key="3">
    <source>
        <dbReference type="EMBL" id="TPR03233.1"/>
    </source>
</evidence>
<dbReference type="OrthoDB" id="3531694at2759"/>
<dbReference type="eggNOG" id="ENOG502SZT4">
    <property type="taxonomic scope" value="Eukaryota"/>
</dbReference>
<sequence>MFKATARSLYQLIGKTRLGDLPPEWQAPVGQVLDAEEKSDPRFKNAEIRGSKPHASHDDPTDPKDVVSVRIKDDGLKTFRRLHIHQDGSVKRIDV</sequence>
<dbReference type="VEuPathDB" id="FungiDB:M747DRAFT_369005"/>
<feature type="region of interest" description="Disordered" evidence="1">
    <location>
        <begin position="34"/>
        <end position="66"/>
    </location>
</feature>
<dbReference type="VEuPathDB" id="FungiDB:An15g05660"/>
<dbReference type="VEuPathDB" id="FungiDB:ATCC64974_28450"/>
<evidence type="ECO:0000313" key="5">
    <source>
        <dbReference type="Proteomes" id="UP001144191"/>
    </source>
</evidence>
<name>A0A254UDJ2_ASPNG</name>
<evidence type="ECO:0000313" key="4">
    <source>
        <dbReference type="Proteomes" id="UP000197666"/>
    </source>
</evidence>
<reference evidence="6" key="4">
    <citation type="submission" date="2025-02" db="EMBL/GenBank/DDBJ databases">
        <authorList>
            <consortium name="NCBI Genome Project"/>
        </authorList>
    </citation>
    <scope>NUCLEOTIDE SEQUENCE</scope>
</reference>
<organism evidence="2 5">
    <name type="scientific">Aspergillus niger</name>
    <dbReference type="NCBI Taxonomy" id="5061"/>
    <lineage>
        <taxon>Eukaryota</taxon>
        <taxon>Fungi</taxon>
        <taxon>Dikarya</taxon>
        <taxon>Ascomycota</taxon>
        <taxon>Pezizomycotina</taxon>
        <taxon>Eurotiomycetes</taxon>
        <taxon>Eurotiomycetidae</taxon>
        <taxon>Eurotiales</taxon>
        <taxon>Aspergillaceae</taxon>
        <taxon>Aspergillus</taxon>
        <taxon>Aspergillus subgen. Circumdati</taxon>
    </lineage>
</organism>
<dbReference type="RefSeq" id="XP_001397095.1">
    <property type="nucleotide sequence ID" value="XM_001397058.3"/>
</dbReference>
<evidence type="ECO:0000256" key="1">
    <source>
        <dbReference type="SAM" id="MobiDB-lite"/>
    </source>
</evidence>
<proteinExistence type="predicted"/>
<gene>
    <name evidence="6" type="ORF">An15g05660</name>
    <name evidence="2" type="ORF">AnigIFM63604_003598</name>
    <name evidence="3" type="ORF">CAN33_0013920</name>
</gene>
<reference evidence="2" key="3">
    <citation type="submission" date="2022-07" db="EMBL/GenBank/DDBJ databases">
        <title>Taxonomy of Aspergillus series Nigri: significant species reduction supported by multi-species coalescent approaches.</title>
        <authorList>
            <person name="Bian C."/>
            <person name="Kusuya Y."/>
            <person name="Sklenar F."/>
            <person name="D'hooge E."/>
            <person name="Yaguchi T."/>
            <person name="Takahashi H."/>
            <person name="Hubka V."/>
        </authorList>
    </citation>
    <scope>NUCLEOTIDE SEQUENCE</scope>
    <source>
        <strain evidence="2">IFM 63604</strain>
    </source>
</reference>
<protein>
    <submittedName>
        <fullName evidence="3">Putative molybdopterin binding domain family protein</fullName>
    </submittedName>
</protein>